<gene>
    <name evidence="3 4" type="primary">cheD</name>
    <name evidence="4" type="ORF">NCTC11645_00786</name>
</gene>
<dbReference type="EC" id="3.5.1.44" evidence="3"/>
<proteinExistence type="inferred from homology"/>
<accession>A0A377HL24</accession>
<evidence type="ECO:0000256" key="1">
    <source>
        <dbReference type="ARBA" id="ARBA00022500"/>
    </source>
</evidence>
<dbReference type="PANTHER" id="PTHR35147">
    <property type="entry name" value="CHEMORECEPTOR GLUTAMINE DEAMIDASE CHED-RELATED"/>
    <property type="match status" value="1"/>
</dbReference>
<protein>
    <recommendedName>
        <fullName evidence="3">Probable chemoreceptor glutamine deamidase CheD</fullName>
        <ecNumber evidence="3">3.5.1.44</ecNumber>
    </recommendedName>
</protein>
<dbReference type="GO" id="GO:0050568">
    <property type="term" value="F:protein-glutamine glutaminase activity"/>
    <property type="evidence" value="ECO:0007669"/>
    <property type="project" value="UniProtKB-UniRule"/>
</dbReference>
<dbReference type="EMBL" id="UGHD01000002">
    <property type="protein sequence ID" value="STO56445.1"/>
    <property type="molecule type" value="Genomic_DNA"/>
</dbReference>
<keyword evidence="1 3" id="KW-0145">Chemotaxis</keyword>
<reference evidence="4 5" key="1">
    <citation type="submission" date="2018-06" db="EMBL/GenBank/DDBJ databases">
        <authorList>
            <consortium name="Pathogen Informatics"/>
            <person name="Doyle S."/>
        </authorList>
    </citation>
    <scope>NUCLEOTIDE SEQUENCE [LARGE SCALE GENOMIC DNA]</scope>
    <source>
        <strain evidence="4 5">NCTC11645</strain>
    </source>
</reference>
<dbReference type="GO" id="GO:0006935">
    <property type="term" value="P:chemotaxis"/>
    <property type="evidence" value="ECO:0007669"/>
    <property type="project" value="UniProtKB-UniRule"/>
</dbReference>
<evidence type="ECO:0000313" key="5">
    <source>
        <dbReference type="Proteomes" id="UP000254512"/>
    </source>
</evidence>
<name>A0A377HL24_GRIHO</name>
<evidence type="ECO:0000256" key="3">
    <source>
        <dbReference type="HAMAP-Rule" id="MF_01440"/>
    </source>
</evidence>
<dbReference type="Proteomes" id="UP000254512">
    <property type="component" value="Unassembled WGS sequence"/>
</dbReference>
<dbReference type="RefSeq" id="WP_040528167.1">
    <property type="nucleotide sequence ID" value="NZ_CABMOB010000001.1"/>
</dbReference>
<comment type="function">
    <text evidence="3">Probably deamidates glutamine residues to glutamate on methyl-accepting chemotaxis receptors (MCPs), playing an important role in chemotaxis.</text>
</comment>
<dbReference type="CDD" id="cd16352">
    <property type="entry name" value="CheD"/>
    <property type="match status" value="1"/>
</dbReference>
<keyword evidence="4" id="KW-0675">Receptor</keyword>
<organism evidence="4 5">
    <name type="scientific">Grimontia hollisae</name>
    <name type="common">Vibrio hollisae</name>
    <dbReference type="NCBI Taxonomy" id="673"/>
    <lineage>
        <taxon>Bacteria</taxon>
        <taxon>Pseudomonadati</taxon>
        <taxon>Pseudomonadota</taxon>
        <taxon>Gammaproteobacteria</taxon>
        <taxon>Vibrionales</taxon>
        <taxon>Vibrionaceae</taxon>
        <taxon>Grimontia</taxon>
    </lineage>
</organism>
<comment type="catalytic activity">
    <reaction evidence="3">
        <text>L-glutaminyl-[protein] + H2O = L-glutamyl-[protein] + NH4(+)</text>
        <dbReference type="Rhea" id="RHEA:16441"/>
        <dbReference type="Rhea" id="RHEA-COMP:10207"/>
        <dbReference type="Rhea" id="RHEA-COMP:10208"/>
        <dbReference type="ChEBI" id="CHEBI:15377"/>
        <dbReference type="ChEBI" id="CHEBI:28938"/>
        <dbReference type="ChEBI" id="CHEBI:29973"/>
        <dbReference type="ChEBI" id="CHEBI:30011"/>
        <dbReference type="EC" id="3.5.1.44"/>
    </reaction>
</comment>
<dbReference type="InterPro" id="IPR038592">
    <property type="entry name" value="CheD-like_sf"/>
</dbReference>
<dbReference type="SUPFAM" id="SSF64438">
    <property type="entry name" value="CNF1/YfiH-like putative cysteine hydrolases"/>
    <property type="match status" value="1"/>
</dbReference>
<dbReference type="PANTHER" id="PTHR35147:SF2">
    <property type="entry name" value="CHEMORECEPTOR GLUTAMINE DEAMIDASE CHED-RELATED"/>
    <property type="match status" value="1"/>
</dbReference>
<dbReference type="Gene3D" id="3.30.1330.200">
    <property type="match status" value="1"/>
</dbReference>
<dbReference type="InterPro" id="IPR005659">
    <property type="entry name" value="Chemorcpt_Glu_NH3ase_CheD"/>
</dbReference>
<dbReference type="AlphaFoldDB" id="A0A377HL24"/>
<sequence length="215" mass="24129">MHKILELTGCPVGAGAKRFFHPGKQMMMVKIQPGEVYVTSERELIATGLGSCISACVWDPFIELGGMNHFMLPLGDSDDIDNWDPTQWRSKAARYGNYAMEILINTLIQQGAVKSRLQVKLFGGGMVMGMGKQANIGQKNIEFIKNYIKNEGLHLVSEDLGSEYPRKVVFDPITGKAWVKKLRGYRGEVEAEENSYKRRLIHEAEQDNSNSAELF</sequence>
<dbReference type="Pfam" id="PF03975">
    <property type="entry name" value="CheD"/>
    <property type="match status" value="1"/>
</dbReference>
<evidence type="ECO:0000313" key="4">
    <source>
        <dbReference type="EMBL" id="STO56445.1"/>
    </source>
</evidence>
<dbReference type="GeneID" id="58895686"/>
<dbReference type="InterPro" id="IPR011324">
    <property type="entry name" value="Cytotoxic_necrot_fac-like_cat"/>
</dbReference>
<evidence type="ECO:0000256" key="2">
    <source>
        <dbReference type="ARBA" id="ARBA00022801"/>
    </source>
</evidence>
<keyword evidence="2 3" id="KW-0378">Hydrolase</keyword>
<comment type="similarity">
    <text evidence="3">Belongs to the CheD family.</text>
</comment>
<dbReference type="KEGG" id="gho:AL542_07165"/>
<dbReference type="HAMAP" id="MF_01440">
    <property type="entry name" value="CheD"/>
    <property type="match status" value="1"/>
</dbReference>
<dbReference type="STRING" id="673.AL542_07165"/>